<accession>A0A7W2M7Y4</accession>
<dbReference type="EMBL" id="JACGLT010000017">
    <property type="protein sequence ID" value="MBA6154353.1"/>
    <property type="molecule type" value="Genomic_DNA"/>
</dbReference>
<sequence length="236" mass="24841">MSTLIKIIVTAILSLLLSSCNFGLGVIGNGNVITKERTISGNYDQIEISRGLDVYLAQGQSESIKVQADENLHDIIITKIEDNTLKIYADENISRSSAKKVLVDFKNVSKISSSSGSDVYSTTSISAENLELNSSSGSDMALEVKVRKLTCKASSGSDLELKGTASTLIARASSGSDIKAKYLETSITNANASSGADIVVNVLQELTAKAQSGGDITYIGSPETINKSAGVYASKD</sequence>
<proteinExistence type="predicted"/>
<keyword evidence="3" id="KW-1185">Reference proteome</keyword>
<evidence type="ECO:0000313" key="3">
    <source>
        <dbReference type="Proteomes" id="UP000541857"/>
    </source>
</evidence>
<comment type="caution">
    <text evidence="2">The sequence shown here is derived from an EMBL/GenBank/DDBJ whole genome shotgun (WGS) entry which is preliminary data.</text>
</comment>
<protein>
    <submittedName>
        <fullName evidence="2">DUF2807 domain-containing protein</fullName>
    </submittedName>
</protein>
<evidence type="ECO:0000259" key="1">
    <source>
        <dbReference type="Pfam" id="PF10988"/>
    </source>
</evidence>
<dbReference type="InterPro" id="IPR021255">
    <property type="entry name" value="DUF2807"/>
</dbReference>
<evidence type="ECO:0000313" key="2">
    <source>
        <dbReference type="EMBL" id="MBA6154353.1"/>
    </source>
</evidence>
<dbReference type="AlphaFoldDB" id="A0A7W2M7Y4"/>
<feature type="domain" description="Putative auto-transporter adhesin head GIN" evidence="1">
    <location>
        <begin position="42"/>
        <end position="222"/>
    </location>
</feature>
<dbReference type="Proteomes" id="UP000541857">
    <property type="component" value="Unassembled WGS sequence"/>
</dbReference>
<reference evidence="2 3" key="1">
    <citation type="submission" date="2020-07" db="EMBL/GenBank/DDBJ databases">
        <title>Bacterium isolated from marine sediment.</title>
        <authorList>
            <person name="Shang D."/>
        </authorList>
    </citation>
    <scope>NUCLEOTIDE SEQUENCE [LARGE SCALE GENOMIC DNA]</scope>
    <source>
        <strain evidence="2 3">F6074</strain>
    </source>
</reference>
<dbReference type="Pfam" id="PF10988">
    <property type="entry name" value="DUF2807"/>
    <property type="match status" value="1"/>
</dbReference>
<dbReference type="Gene3D" id="2.160.20.120">
    <property type="match status" value="1"/>
</dbReference>
<gene>
    <name evidence="2" type="ORF">H3Z82_16620</name>
</gene>
<organism evidence="2 3">
    <name type="scientific">Gelidibacter maritimus</name>
    <dbReference type="NCBI Taxonomy" id="2761487"/>
    <lineage>
        <taxon>Bacteria</taxon>
        <taxon>Pseudomonadati</taxon>
        <taxon>Bacteroidota</taxon>
        <taxon>Flavobacteriia</taxon>
        <taxon>Flavobacteriales</taxon>
        <taxon>Flavobacteriaceae</taxon>
        <taxon>Gelidibacter</taxon>
    </lineage>
</organism>
<dbReference type="RefSeq" id="WP_182206628.1">
    <property type="nucleotide sequence ID" value="NZ_JACGLT010000017.1"/>
</dbReference>
<name>A0A7W2M7Y4_9FLAO</name>
<dbReference type="PROSITE" id="PS51257">
    <property type="entry name" value="PROKAR_LIPOPROTEIN"/>
    <property type="match status" value="1"/>
</dbReference>